<name>A0A4Y2VL36_ARAVE</name>
<proteinExistence type="predicted"/>
<accession>A0A4Y2VL36</accession>
<comment type="caution">
    <text evidence="1">The sequence shown here is derived from an EMBL/GenBank/DDBJ whole genome shotgun (WGS) entry which is preliminary data.</text>
</comment>
<gene>
    <name evidence="1" type="ORF">AVEN_190051_1</name>
</gene>
<evidence type="ECO:0000313" key="2">
    <source>
        <dbReference type="Proteomes" id="UP000499080"/>
    </source>
</evidence>
<reference evidence="1 2" key="1">
    <citation type="journal article" date="2019" name="Sci. Rep.">
        <title>Orb-weaving spider Araneus ventricosus genome elucidates the spidroin gene catalogue.</title>
        <authorList>
            <person name="Kono N."/>
            <person name="Nakamura H."/>
            <person name="Ohtoshi R."/>
            <person name="Moran D.A.P."/>
            <person name="Shinohara A."/>
            <person name="Yoshida Y."/>
            <person name="Fujiwara M."/>
            <person name="Mori M."/>
            <person name="Tomita M."/>
            <person name="Arakawa K."/>
        </authorList>
    </citation>
    <scope>NUCLEOTIDE SEQUENCE [LARGE SCALE GENOMIC DNA]</scope>
</reference>
<dbReference type="OrthoDB" id="6471807at2759"/>
<organism evidence="1 2">
    <name type="scientific">Araneus ventricosus</name>
    <name type="common">Orbweaver spider</name>
    <name type="synonym">Epeira ventricosa</name>
    <dbReference type="NCBI Taxonomy" id="182803"/>
    <lineage>
        <taxon>Eukaryota</taxon>
        <taxon>Metazoa</taxon>
        <taxon>Ecdysozoa</taxon>
        <taxon>Arthropoda</taxon>
        <taxon>Chelicerata</taxon>
        <taxon>Arachnida</taxon>
        <taxon>Araneae</taxon>
        <taxon>Araneomorphae</taxon>
        <taxon>Entelegynae</taxon>
        <taxon>Araneoidea</taxon>
        <taxon>Araneidae</taxon>
        <taxon>Araneus</taxon>
    </lineage>
</organism>
<dbReference type="Proteomes" id="UP000499080">
    <property type="component" value="Unassembled WGS sequence"/>
</dbReference>
<dbReference type="AlphaFoldDB" id="A0A4Y2VL36"/>
<evidence type="ECO:0000313" key="1">
    <source>
        <dbReference type="EMBL" id="GBO24380.1"/>
    </source>
</evidence>
<protein>
    <submittedName>
        <fullName evidence="1">Uncharacterized protein</fullName>
    </submittedName>
</protein>
<dbReference type="EMBL" id="BGPR01047358">
    <property type="protein sequence ID" value="GBO24380.1"/>
    <property type="molecule type" value="Genomic_DNA"/>
</dbReference>
<keyword evidence="2" id="KW-1185">Reference proteome</keyword>
<sequence>MSTLNDCPKIAKSLKTSGNNQVQLLHRRIFGSVGDKQNRSRLRNFSGFPSDFQLEKTKEKVLKEFLLKDLIAICNPLHLEFFTNAEKCCDIIVTNLSDLSLLKTELSYFSETDDLKELESKLDLQQTASGKLILESRNEHRKSQIVFDESFSTFIAFTSYATNCR</sequence>